<accession>A0A814IJ54</accession>
<dbReference type="Proteomes" id="UP000663829">
    <property type="component" value="Unassembled WGS sequence"/>
</dbReference>
<dbReference type="SUPFAM" id="SSF140996">
    <property type="entry name" value="Hermes dimerisation domain"/>
    <property type="match status" value="1"/>
</dbReference>
<name>A0A814IJ54_9BILA</name>
<organism evidence="1 3">
    <name type="scientific">Didymodactylos carnosus</name>
    <dbReference type="NCBI Taxonomy" id="1234261"/>
    <lineage>
        <taxon>Eukaryota</taxon>
        <taxon>Metazoa</taxon>
        <taxon>Spiralia</taxon>
        <taxon>Gnathifera</taxon>
        <taxon>Rotifera</taxon>
        <taxon>Eurotatoria</taxon>
        <taxon>Bdelloidea</taxon>
        <taxon>Philodinida</taxon>
        <taxon>Philodinidae</taxon>
        <taxon>Didymodactylos</taxon>
    </lineage>
</organism>
<reference evidence="1" key="1">
    <citation type="submission" date="2021-02" db="EMBL/GenBank/DDBJ databases">
        <authorList>
            <person name="Nowell W R."/>
        </authorList>
    </citation>
    <scope>NUCLEOTIDE SEQUENCE</scope>
</reference>
<proteinExistence type="predicted"/>
<dbReference type="Proteomes" id="UP000681722">
    <property type="component" value="Unassembled WGS sequence"/>
</dbReference>
<protein>
    <submittedName>
        <fullName evidence="1">Uncharacterized protein</fullName>
    </submittedName>
</protein>
<dbReference type="EMBL" id="CAJOBC010003689">
    <property type="protein sequence ID" value="CAF3796076.1"/>
    <property type="molecule type" value="Genomic_DNA"/>
</dbReference>
<sequence length="143" mass="17001">MIYHLSIHHPKEHALFRQQQPNRQRTNGAVLPLDHARSKELSHLLCEFVIRDLEPLSFTESSETLKKLMRQLEPSYLIPTRNYFRDNIIKNQYEKVKLELQEQMKEAGFIQSRQTCGHQTIKSTTLRLQHISLIITTYYKIKL</sequence>
<dbReference type="OrthoDB" id="1607513at2759"/>
<evidence type="ECO:0000313" key="2">
    <source>
        <dbReference type="EMBL" id="CAF3796076.1"/>
    </source>
</evidence>
<dbReference type="AlphaFoldDB" id="A0A814IJ54"/>
<comment type="caution">
    <text evidence="1">The sequence shown here is derived from an EMBL/GenBank/DDBJ whole genome shotgun (WGS) entry which is preliminary data.</text>
</comment>
<gene>
    <name evidence="1" type="ORF">GPM918_LOCUS14973</name>
    <name evidence="2" type="ORF">SRO942_LOCUS14973</name>
</gene>
<keyword evidence="3" id="KW-1185">Reference proteome</keyword>
<evidence type="ECO:0000313" key="1">
    <source>
        <dbReference type="EMBL" id="CAF1024839.1"/>
    </source>
</evidence>
<dbReference type="EMBL" id="CAJNOQ010003689">
    <property type="protein sequence ID" value="CAF1024839.1"/>
    <property type="molecule type" value="Genomic_DNA"/>
</dbReference>
<evidence type="ECO:0000313" key="3">
    <source>
        <dbReference type="Proteomes" id="UP000663829"/>
    </source>
</evidence>